<dbReference type="EMBL" id="AK370408">
    <property type="protein sequence ID" value="BAK01609.1"/>
    <property type="molecule type" value="mRNA"/>
</dbReference>
<dbReference type="GO" id="GO:0005544">
    <property type="term" value="F:calcium-dependent phospholipid binding"/>
    <property type="evidence" value="ECO:0007669"/>
    <property type="project" value="UniProtKB-KW"/>
</dbReference>
<evidence type="ECO:0000313" key="7">
    <source>
        <dbReference type="EMBL" id="BAK01609.1"/>
    </source>
</evidence>
<feature type="region of interest" description="Disordered" evidence="6">
    <location>
        <begin position="1"/>
        <end position="48"/>
    </location>
</feature>
<keyword evidence="5" id="KW-0111">Calcium/phospholipid-binding</keyword>
<keyword evidence="4" id="KW-0041">Annexin</keyword>
<sequence>MQQFLAAQASSNGSTAAAAAAPPASASPLRSRPPRREQPSQTTVKDKEATMADEHQELTKAFSGMGGLGVEETALVSALGRWRKQPEKRAQFRRGFPGFFTPAAAAGAGAIERCSDDYVSHLKTEFARFKSLMVLWAMHPWERDARWAHRALHKKHHPASVLVELACTRTADELLGARRAYHALYHRSLEEDVAYRVKDADANRLLVGLVSAYRYEGPRVDEGLAREEAAALAGAKAQSELVARVLATRSKPQLRATFRLYRELHGKPLEEEFGGEAPCLREAVRCLESPARYFGEVIDGAFKEGADKQAKAALTRVVVSRSDADMEEIKDAYLKHHGAKLVDAVAKNTHGHYRDALLAMIGK</sequence>
<dbReference type="PANTHER" id="PTHR10502:SF232">
    <property type="entry name" value="ANNEXIN"/>
    <property type="match status" value="1"/>
</dbReference>
<protein>
    <submittedName>
        <fullName evidence="7">Predicted protein</fullName>
    </submittedName>
</protein>
<dbReference type="Gene3D" id="1.10.220.10">
    <property type="entry name" value="Annexin"/>
    <property type="match status" value="3"/>
</dbReference>
<evidence type="ECO:0000256" key="2">
    <source>
        <dbReference type="ARBA" id="ARBA00022737"/>
    </source>
</evidence>
<name>F2E2N7_HORVV</name>
<dbReference type="AlphaFoldDB" id="F2E2N7"/>
<dbReference type="SMART" id="SM00335">
    <property type="entry name" value="ANX"/>
    <property type="match status" value="2"/>
</dbReference>
<reference evidence="7" key="1">
    <citation type="journal article" date="2011" name="Plant Physiol.">
        <title>Comprehensive sequence analysis of 24,783 barley full-length cDNAs derived from 12 clone libraries.</title>
        <authorList>
            <person name="Matsumoto T."/>
            <person name="Tanaka T."/>
            <person name="Sakai H."/>
            <person name="Amano N."/>
            <person name="Kanamori H."/>
            <person name="Kurita K."/>
            <person name="Kikuta A."/>
            <person name="Kamiya K."/>
            <person name="Yamamoto M."/>
            <person name="Ikawa H."/>
            <person name="Fujii N."/>
            <person name="Hori K."/>
            <person name="Itoh T."/>
            <person name="Sato K."/>
        </authorList>
    </citation>
    <scope>NUCLEOTIDE SEQUENCE</scope>
</reference>
<evidence type="ECO:0000256" key="4">
    <source>
        <dbReference type="ARBA" id="ARBA00023216"/>
    </source>
</evidence>
<accession>F2E2N7</accession>
<feature type="compositionally biased region" description="Low complexity" evidence="6">
    <location>
        <begin position="1"/>
        <end position="30"/>
    </location>
</feature>
<evidence type="ECO:0000256" key="1">
    <source>
        <dbReference type="ARBA" id="ARBA00022723"/>
    </source>
</evidence>
<evidence type="ECO:0000256" key="3">
    <source>
        <dbReference type="ARBA" id="ARBA00022837"/>
    </source>
</evidence>
<dbReference type="Pfam" id="PF00191">
    <property type="entry name" value="Annexin"/>
    <property type="match status" value="2"/>
</dbReference>
<dbReference type="FunFam" id="1.10.220.10:FF:000014">
    <property type="entry name" value="annexin D4"/>
    <property type="match status" value="1"/>
</dbReference>
<dbReference type="FunFam" id="1.10.220.10:FF:000006">
    <property type="entry name" value="Annexin"/>
    <property type="match status" value="1"/>
</dbReference>
<dbReference type="SUPFAM" id="SSF47874">
    <property type="entry name" value="Annexin"/>
    <property type="match status" value="1"/>
</dbReference>
<dbReference type="InterPro" id="IPR018502">
    <property type="entry name" value="Annexin_repeat"/>
</dbReference>
<dbReference type="GO" id="GO:0005509">
    <property type="term" value="F:calcium ion binding"/>
    <property type="evidence" value="ECO:0007669"/>
    <property type="project" value="InterPro"/>
</dbReference>
<keyword evidence="1" id="KW-0479">Metal-binding</keyword>
<dbReference type="InterPro" id="IPR037104">
    <property type="entry name" value="Annexin_sf"/>
</dbReference>
<keyword evidence="3" id="KW-0106">Calcium</keyword>
<evidence type="ECO:0000256" key="6">
    <source>
        <dbReference type="SAM" id="MobiDB-lite"/>
    </source>
</evidence>
<organism evidence="7">
    <name type="scientific">Hordeum vulgare subsp. vulgare</name>
    <name type="common">Domesticated barley</name>
    <dbReference type="NCBI Taxonomy" id="112509"/>
    <lineage>
        <taxon>Eukaryota</taxon>
        <taxon>Viridiplantae</taxon>
        <taxon>Streptophyta</taxon>
        <taxon>Embryophyta</taxon>
        <taxon>Tracheophyta</taxon>
        <taxon>Spermatophyta</taxon>
        <taxon>Magnoliopsida</taxon>
        <taxon>Liliopsida</taxon>
        <taxon>Poales</taxon>
        <taxon>Poaceae</taxon>
        <taxon>BOP clade</taxon>
        <taxon>Pooideae</taxon>
        <taxon>Triticodae</taxon>
        <taxon>Triticeae</taxon>
        <taxon>Hordeinae</taxon>
        <taxon>Hordeum</taxon>
    </lineage>
</organism>
<dbReference type="PROSITE" id="PS51897">
    <property type="entry name" value="ANNEXIN_2"/>
    <property type="match status" value="2"/>
</dbReference>
<evidence type="ECO:0000256" key="5">
    <source>
        <dbReference type="ARBA" id="ARBA00023302"/>
    </source>
</evidence>
<dbReference type="GO" id="GO:0006950">
    <property type="term" value="P:response to stress"/>
    <property type="evidence" value="ECO:0007669"/>
    <property type="project" value="UniProtKB-ARBA"/>
</dbReference>
<feature type="compositionally biased region" description="Basic and acidic residues" evidence="6">
    <location>
        <begin position="34"/>
        <end position="48"/>
    </location>
</feature>
<proteinExistence type="evidence at transcript level"/>
<keyword evidence="2" id="KW-0677">Repeat</keyword>
<dbReference type="PANTHER" id="PTHR10502">
    <property type="entry name" value="ANNEXIN"/>
    <property type="match status" value="1"/>
</dbReference>